<dbReference type="EMBL" id="FRAJ01000003">
    <property type="protein sequence ID" value="SHJ72789.1"/>
    <property type="molecule type" value="Genomic_DNA"/>
</dbReference>
<name>A0A1M6LNK8_9FIRM</name>
<gene>
    <name evidence="2" type="ORF">SAMN02745883_00282</name>
</gene>
<organism evidence="2 3">
    <name type="scientific">Caminicella sporogenes DSM 14501</name>
    <dbReference type="NCBI Taxonomy" id="1121266"/>
    <lineage>
        <taxon>Bacteria</taxon>
        <taxon>Bacillati</taxon>
        <taxon>Bacillota</taxon>
        <taxon>Clostridia</taxon>
        <taxon>Peptostreptococcales</taxon>
        <taxon>Caminicellaceae</taxon>
        <taxon>Caminicella</taxon>
    </lineage>
</organism>
<keyword evidence="1" id="KW-0472">Membrane</keyword>
<protein>
    <submittedName>
        <fullName evidence="2">Type IV pilus assembly protein PilO</fullName>
    </submittedName>
</protein>
<reference evidence="2 3" key="1">
    <citation type="submission" date="2016-11" db="EMBL/GenBank/DDBJ databases">
        <authorList>
            <person name="Jaros S."/>
            <person name="Januszkiewicz K."/>
            <person name="Wedrychowicz H."/>
        </authorList>
    </citation>
    <scope>NUCLEOTIDE SEQUENCE [LARGE SCALE GENOMIC DNA]</scope>
    <source>
        <strain evidence="2 3">DSM 14501</strain>
    </source>
</reference>
<evidence type="ECO:0000256" key="1">
    <source>
        <dbReference type="SAM" id="Phobius"/>
    </source>
</evidence>
<evidence type="ECO:0000313" key="2">
    <source>
        <dbReference type="EMBL" id="SHJ72789.1"/>
    </source>
</evidence>
<keyword evidence="3" id="KW-1185">Reference proteome</keyword>
<proteinExistence type="predicted"/>
<keyword evidence="1" id="KW-0812">Transmembrane</keyword>
<dbReference type="AlphaFoldDB" id="A0A1M6LNK8"/>
<accession>A0A1M6LNK8</accession>
<feature type="transmembrane region" description="Helical" evidence="1">
    <location>
        <begin position="7"/>
        <end position="26"/>
    </location>
</feature>
<keyword evidence="1" id="KW-1133">Transmembrane helix</keyword>
<dbReference type="Proteomes" id="UP000184082">
    <property type="component" value="Unassembled WGS sequence"/>
</dbReference>
<evidence type="ECO:0000313" key="3">
    <source>
        <dbReference type="Proteomes" id="UP000184082"/>
    </source>
</evidence>
<sequence length="405" mass="47276">MSKREKNMLLFLIGIVIVFGYYKFIYTPQHEKIVKLQMQVEEMEKNKLNFEKILSPKNKIYKEYKILNSKILLAERNFYSDEAQEDIIVELDSIIKKSNLKVVSISFTEPKKEEIGSNEKKKEEKSLLEQYSNMYQEIGNKITEKKIDKENKDDKTDKVKKITANIVFERNSFSELMDFLTQLEFKTKRTVVKNISINMESNLLRGIITLDYYLIPYVVSKEESILRMSGDYGVDNPFKYFKGYNVRGKTDDFQTFVSNGSKVARENFDFYMGLRPITADLPTVVIGRSNDNSGNSYIYGDNAGIEKVEFRFMKHNGKYYYKYKTQLQSMPKNYKDDMIPFIPIGKNIVLRIVSSLRKEENDNSGVYLSLINDTDLKLEVNISNDDPEKPRINIATKKGNIVIHR</sequence>
<dbReference type="STRING" id="1121266.SAMN02745883_00282"/>